<feature type="transmembrane region" description="Helical" evidence="9">
    <location>
        <begin position="108"/>
        <end position="134"/>
    </location>
</feature>
<dbReference type="InterPro" id="IPR013525">
    <property type="entry name" value="ABC2_TM"/>
</dbReference>
<dbReference type="PROSITE" id="PS51012">
    <property type="entry name" value="ABC_TM2"/>
    <property type="match status" value="1"/>
</dbReference>
<evidence type="ECO:0000256" key="3">
    <source>
        <dbReference type="ARBA" id="ARBA00022448"/>
    </source>
</evidence>
<feature type="region of interest" description="Disordered" evidence="10">
    <location>
        <begin position="1"/>
        <end position="28"/>
    </location>
</feature>
<evidence type="ECO:0000259" key="11">
    <source>
        <dbReference type="PROSITE" id="PS51012"/>
    </source>
</evidence>
<accession>M5UKE3</accession>
<keyword evidence="7 9" id="KW-1133">Transmembrane helix</keyword>
<evidence type="ECO:0000256" key="7">
    <source>
        <dbReference type="ARBA" id="ARBA00022989"/>
    </source>
</evidence>
<dbReference type="EMBL" id="ANOH01000144">
    <property type="protein sequence ID" value="EMI56493.1"/>
    <property type="molecule type" value="Genomic_DNA"/>
</dbReference>
<reference evidence="12 13" key="1">
    <citation type="journal article" date="2013" name="Mar. Genomics">
        <title>Expression of sulfatases in Rhodopirellula baltica and the diversity of sulfatases in the genus Rhodopirellula.</title>
        <authorList>
            <person name="Wegner C.E."/>
            <person name="Richter-Heitmann T."/>
            <person name="Klindworth A."/>
            <person name="Klockow C."/>
            <person name="Richter M."/>
            <person name="Achstetter T."/>
            <person name="Glockner F.O."/>
            <person name="Harder J."/>
        </authorList>
    </citation>
    <scope>NUCLEOTIDE SEQUENCE [LARGE SCALE GENOMIC DNA]</scope>
    <source>
        <strain evidence="12 13">SM41</strain>
    </source>
</reference>
<feature type="transmembrane region" description="Helical" evidence="9">
    <location>
        <begin position="184"/>
        <end position="205"/>
    </location>
</feature>
<feature type="compositionally biased region" description="Basic and acidic residues" evidence="10">
    <location>
        <begin position="16"/>
        <end position="28"/>
    </location>
</feature>
<feature type="transmembrane region" description="Helical" evidence="9">
    <location>
        <begin position="274"/>
        <end position="296"/>
    </location>
</feature>
<keyword evidence="5" id="KW-0997">Cell inner membrane</keyword>
<dbReference type="GO" id="GO:0005886">
    <property type="term" value="C:plasma membrane"/>
    <property type="evidence" value="ECO:0007669"/>
    <property type="project" value="UniProtKB-SubCell"/>
</dbReference>
<evidence type="ECO:0000256" key="9">
    <source>
        <dbReference type="RuleBase" id="RU361157"/>
    </source>
</evidence>
<dbReference type="GO" id="GO:0140359">
    <property type="term" value="F:ABC-type transporter activity"/>
    <property type="evidence" value="ECO:0007669"/>
    <property type="project" value="InterPro"/>
</dbReference>
<comment type="caution">
    <text evidence="12">The sequence shown here is derived from an EMBL/GenBank/DDBJ whole genome shotgun (WGS) entry which is preliminary data.</text>
</comment>
<keyword evidence="4 9" id="KW-1003">Cell membrane</keyword>
<keyword evidence="13" id="KW-1185">Reference proteome</keyword>
<feature type="transmembrane region" description="Helical" evidence="9">
    <location>
        <begin position="217"/>
        <end position="239"/>
    </location>
</feature>
<comment type="similarity">
    <text evidence="2 9">Belongs to the ABC-2 integral membrane protein family.</text>
</comment>
<evidence type="ECO:0000256" key="10">
    <source>
        <dbReference type="SAM" id="MobiDB-lite"/>
    </source>
</evidence>
<gene>
    <name evidence="12" type="ORF">RSSM_02084</name>
</gene>
<evidence type="ECO:0000313" key="12">
    <source>
        <dbReference type="EMBL" id="EMI56493.1"/>
    </source>
</evidence>
<dbReference type="PANTHER" id="PTHR30413">
    <property type="entry name" value="INNER MEMBRANE TRANSPORT PERMEASE"/>
    <property type="match status" value="1"/>
</dbReference>
<organism evidence="12 13">
    <name type="scientific">Rhodopirellula sallentina SM41</name>
    <dbReference type="NCBI Taxonomy" id="1263870"/>
    <lineage>
        <taxon>Bacteria</taxon>
        <taxon>Pseudomonadati</taxon>
        <taxon>Planctomycetota</taxon>
        <taxon>Planctomycetia</taxon>
        <taxon>Pirellulales</taxon>
        <taxon>Pirellulaceae</taxon>
        <taxon>Rhodopirellula</taxon>
    </lineage>
</organism>
<evidence type="ECO:0000256" key="1">
    <source>
        <dbReference type="ARBA" id="ARBA00004429"/>
    </source>
</evidence>
<dbReference type="GO" id="GO:0015920">
    <property type="term" value="P:lipopolysaccharide transport"/>
    <property type="evidence" value="ECO:0007669"/>
    <property type="project" value="TreeGrafter"/>
</dbReference>
<keyword evidence="6 9" id="KW-0812">Transmembrane</keyword>
<dbReference type="Proteomes" id="UP000011885">
    <property type="component" value="Unassembled WGS sequence"/>
</dbReference>
<dbReference type="InterPro" id="IPR047817">
    <property type="entry name" value="ABC2_TM_bact-type"/>
</dbReference>
<feature type="compositionally biased region" description="Polar residues" evidence="10">
    <location>
        <begin position="1"/>
        <end position="11"/>
    </location>
</feature>
<feature type="domain" description="ABC transmembrane type-2" evidence="11">
    <location>
        <begin position="75"/>
        <end position="299"/>
    </location>
</feature>
<feature type="transmembrane region" description="Helical" evidence="9">
    <location>
        <begin position="73"/>
        <end position="96"/>
    </location>
</feature>
<dbReference type="RefSeq" id="WP_008677209.1">
    <property type="nucleotide sequence ID" value="NZ_ANOH01000144.1"/>
</dbReference>
<dbReference type="Pfam" id="PF01061">
    <property type="entry name" value="ABC2_membrane"/>
    <property type="match status" value="1"/>
</dbReference>
<proteinExistence type="inferred from homology"/>
<dbReference type="PATRIC" id="fig|1263870.3.peg.2225"/>
<keyword evidence="8 9" id="KW-0472">Membrane</keyword>
<feature type="transmembrane region" description="Helical" evidence="9">
    <location>
        <begin position="155"/>
        <end position="178"/>
    </location>
</feature>
<comment type="subcellular location">
    <subcellularLocation>
        <location evidence="1">Cell inner membrane</location>
        <topology evidence="1">Multi-pass membrane protein</topology>
    </subcellularLocation>
    <subcellularLocation>
        <location evidence="9">Cell membrane</location>
        <topology evidence="9">Multi-pass membrane protein</topology>
    </subcellularLocation>
</comment>
<dbReference type="AlphaFoldDB" id="M5UKE3"/>
<evidence type="ECO:0000256" key="2">
    <source>
        <dbReference type="ARBA" id="ARBA00007783"/>
    </source>
</evidence>
<sequence>MSEITATTPELSSHGYRNDQRETINRKTADPKPHLVIEPVSGWRSLRLGDIWEFRDLLFTLGMRDVKLVYKQTLLGVAWVVLQPLIGAGIFTFVFGMLAEMPSGALPYFAFSLAGMIGWTLFSTTLTAASTVMVTNSHLVSKIYFPRLILPLSSAFQPLVNFGVGLIVMLLLLAIYQINPGLRILLMPVAGSLLLMFALGIGFWCSSIMVRYRDLRFVIPVAVQFLLYASPVGYSLAAINEKVPAQYQSIYMLNPLASLVEFFRWTLLGEGEIAPAWMCYSILAATMTFILGAFAFRRSERGFADVI</sequence>
<dbReference type="PANTHER" id="PTHR30413:SF8">
    <property type="entry name" value="TRANSPORT PERMEASE PROTEIN"/>
    <property type="match status" value="1"/>
</dbReference>
<evidence type="ECO:0000256" key="8">
    <source>
        <dbReference type="ARBA" id="ARBA00023136"/>
    </source>
</evidence>
<protein>
    <recommendedName>
        <fullName evidence="9">Transport permease protein</fullName>
    </recommendedName>
</protein>
<evidence type="ECO:0000313" key="13">
    <source>
        <dbReference type="Proteomes" id="UP000011885"/>
    </source>
</evidence>
<evidence type="ECO:0000256" key="6">
    <source>
        <dbReference type="ARBA" id="ARBA00022692"/>
    </source>
</evidence>
<dbReference type="OrthoDB" id="9786910at2"/>
<keyword evidence="3 9" id="KW-0813">Transport</keyword>
<evidence type="ECO:0000256" key="5">
    <source>
        <dbReference type="ARBA" id="ARBA00022519"/>
    </source>
</evidence>
<evidence type="ECO:0000256" key="4">
    <source>
        <dbReference type="ARBA" id="ARBA00022475"/>
    </source>
</evidence>
<name>M5UKE3_9BACT</name>